<dbReference type="EMBL" id="CP053435">
    <property type="protein sequence ID" value="QJW90143.1"/>
    <property type="molecule type" value="Genomic_DNA"/>
</dbReference>
<evidence type="ECO:0000313" key="1">
    <source>
        <dbReference type="EMBL" id="QJW90143.1"/>
    </source>
</evidence>
<evidence type="ECO:0000313" key="2">
    <source>
        <dbReference type="Proteomes" id="UP000502756"/>
    </source>
</evidence>
<dbReference type="AlphaFoldDB" id="A0A6M5YAB4"/>
<dbReference type="RefSeq" id="WP_171739988.1">
    <property type="nucleotide sequence ID" value="NZ_CP053435.1"/>
</dbReference>
<dbReference type="Proteomes" id="UP000502756">
    <property type="component" value="Chromosome"/>
</dbReference>
<organism evidence="1 2">
    <name type="scientific">Spirosoma taeanense</name>
    <dbReference type="NCBI Taxonomy" id="2735870"/>
    <lineage>
        <taxon>Bacteria</taxon>
        <taxon>Pseudomonadati</taxon>
        <taxon>Bacteroidota</taxon>
        <taxon>Cytophagia</taxon>
        <taxon>Cytophagales</taxon>
        <taxon>Cytophagaceae</taxon>
        <taxon>Spirosoma</taxon>
    </lineage>
</organism>
<reference evidence="1 2" key="1">
    <citation type="submission" date="2020-05" db="EMBL/GenBank/DDBJ databases">
        <title>Genome sequencing of Spirosoma sp. TS118.</title>
        <authorList>
            <person name="Lee J.-H."/>
            <person name="Jeong S."/>
            <person name="Zhao L."/>
            <person name="Jung J.-H."/>
            <person name="Kim M.-K."/>
            <person name="Lim S."/>
        </authorList>
    </citation>
    <scope>NUCLEOTIDE SEQUENCE [LARGE SCALE GENOMIC DNA]</scope>
    <source>
        <strain evidence="1 2">TS118</strain>
    </source>
</reference>
<keyword evidence="2" id="KW-1185">Reference proteome</keyword>
<proteinExistence type="predicted"/>
<name>A0A6M5YAB4_9BACT</name>
<accession>A0A6M5YAB4</accession>
<sequence>MKMNTQSLINLEVNLAELTEAFQQLPSNTDGKKHHHAVKFPVTNDYGNACERELLFTWNAEYQDWELNTKGHDLIITASSR</sequence>
<gene>
    <name evidence="1" type="ORF">HNV11_12520</name>
</gene>
<protein>
    <submittedName>
        <fullName evidence="1">Uncharacterized protein</fullName>
    </submittedName>
</protein>
<dbReference type="KEGG" id="stae:HNV11_12520"/>